<dbReference type="CDD" id="cd01083">
    <property type="entry name" value="GAG_Lyase"/>
    <property type="match status" value="1"/>
</dbReference>
<feature type="domain" description="CBM6" evidence="5">
    <location>
        <begin position="789"/>
        <end position="923"/>
    </location>
</feature>
<dbReference type="Gene3D" id="2.70.98.10">
    <property type="match status" value="1"/>
</dbReference>
<feature type="active site" evidence="4">
    <location>
        <position position="249"/>
    </location>
</feature>
<dbReference type="PROSITE" id="PS51175">
    <property type="entry name" value="CBM6"/>
    <property type="match status" value="1"/>
</dbReference>
<keyword evidence="3 6" id="KW-0456">Lyase</keyword>
<dbReference type="GO" id="GO:0005975">
    <property type="term" value="P:carbohydrate metabolic process"/>
    <property type="evidence" value="ECO:0007669"/>
    <property type="project" value="InterPro"/>
</dbReference>
<dbReference type="InterPro" id="IPR038970">
    <property type="entry name" value="Lyase_8"/>
</dbReference>
<evidence type="ECO:0000313" key="7">
    <source>
        <dbReference type="Proteomes" id="UP001153387"/>
    </source>
</evidence>
<evidence type="ECO:0000256" key="1">
    <source>
        <dbReference type="ARBA" id="ARBA00006699"/>
    </source>
</evidence>
<dbReference type="GO" id="GO:0005576">
    <property type="term" value="C:extracellular region"/>
    <property type="evidence" value="ECO:0007669"/>
    <property type="project" value="InterPro"/>
</dbReference>
<feature type="active site" evidence="4">
    <location>
        <position position="312"/>
    </location>
</feature>
<dbReference type="SUPFAM" id="SSF74650">
    <property type="entry name" value="Galactose mutarotase-like"/>
    <property type="match status" value="1"/>
</dbReference>
<dbReference type="InterPro" id="IPR014718">
    <property type="entry name" value="GH-type_carb-bd"/>
</dbReference>
<comment type="caution">
    <text evidence="6">The sequence shown here is derived from an EMBL/GenBank/DDBJ whole genome shotgun (WGS) entry which is preliminary data.</text>
</comment>
<dbReference type="InterPro" id="IPR003159">
    <property type="entry name" value="Lyase_8_central_dom"/>
</dbReference>
<dbReference type="InterPro" id="IPR012970">
    <property type="entry name" value="Lyase_8_alpha_N"/>
</dbReference>
<dbReference type="Gene3D" id="2.60.120.260">
    <property type="entry name" value="Galactose-binding domain-like"/>
    <property type="match status" value="2"/>
</dbReference>
<dbReference type="InterPro" id="IPR008929">
    <property type="entry name" value="Chondroitin_lyas"/>
</dbReference>
<dbReference type="GO" id="GO:0016837">
    <property type="term" value="F:carbon-oxygen lyase activity, acting on polysaccharides"/>
    <property type="evidence" value="ECO:0007669"/>
    <property type="project" value="UniProtKB-ARBA"/>
</dbReference>
<protein>
    <submittedName>
        <fullName evidence="6">Polysaccharide lyase beta-sandwich domain-containing protein</fullName>
    </submittedName>
</protein>
<dbReference type="PANTHER" id="PTHR38481">
    <property type="entry name" value="HYALURONATE LYASE"/>
    <property type="match status" value="1"/>
</dbReference>
<dbReference type="Pfam" id="PF02884">
    <property type="entry name" value="Lyase_8_C"/>
    <property type="match status" value="1"/>
</dbReference>
<keyword evidence="2" id="KW-0732">Signal</keyword>
<name>A0A9X4QNE7_9BACL</name>
<evidence type="ECO:0000313" key="6">
    <source>
        <dbReference type="EMBL" id="MDG0792322.1"/>
    </source>
</evidence>
<accession>A0A9X4QNE7</accession>
<dbReference type="Gene3D" id="1.50.10.100">
    <property type="entry name" value="Chondroitin AC/alginate lyase"/>
    <property type="match status" value="1"/>
</dbReference>
<dbReference type="InterPro" id="IPR004103">
    <property type="entry name" value="Lyase_8_C"/>
</dbReference>
<comment type="similarity">
    <text evidence="1">Belongs to the polysaccharide lyase 8 family.</text>
</comment>
<proteinExistence type="inferred from homology"/>
<dbReference type="PANTHER" id="PTHR38481:SF1">
    <property type="entry name" value="HYALURONATE LYASE"/>
    <property type="match status" value="1"/>
</dbReference>
<feature type="active site" evidence="4">
    <location>
        <position position="258"/>
    </location>
</feature>
<dbReference type="Gene3D" id="2.60.220.10">
    <property type="entry name" value="Polysaccharide lyase family 8-like, C-terminal"/>
    <property type="match status" value="1"/>
</dbReference>
<dbReference type="InterPro" id="IPR011071">
    <property type="entry name" value="Lyase_8-like_C"/>
</dbReference>
<evidence type="ECO:0000259" key="5">
    <source>
        <dbReference type="PROSITE" id="PS51175"/>
    </source>
</evidence>
<keyword evidence="7" id="KW-1185">Reference proteome</keyword>
<dbReference type="Pfam" id="PF08124">
    <property type="entry name" value="Lyase_8_N"/>
    <property type="match status" value="1"/>
</dbReference>
<dbReference type="AlphaFoldDB" id="A0A9X4QNE7"/>
<dbReference type="EMBL" id="JAPDHZ010000003">
    <property type="protein sequence ID" value="MDG0792322.1"/>
    <property type="molecule type" value="Genomic_DNA"/>
</dbReference>
<gene>
    <name evidence="6" type="ORF">OMP38_16700</name>
</gene>
<dbReference type="SUPFAM" id="SSF48230">
    <property type="entry name" value="Chondroitin AC/alginate lyase"/>
    <property type="match status" value="1"/>
</dbReference>
<dbReference type="SUPFAM" id="SSF49863">
    <property type="entry name" value="Hyaluronate lyase-like, C-terminal domain"/>
    <property type="match status" value="1"/>
</dbReference>
<sequence>MRKRKAWLGLLLAIAIVVSLWQVPGKQAYASGEYDTLRAKWKEMLTGGTSYNPSDPEIAPKIASIQADAAGDMNTMDVSPARTRLWAFNGATSGEIAKLSYRKLKEMALGYATKGTSMEGDPGYRDAIVSAMDWMYANRYNETIAESGNWWDWDIGAPIEMTNIVILMYDDFTSAQRTNYMNAIEHFANASLYAYSGANRVWLSYLMAVRGMILEDGGRIAAGRDGLGDVFEYVASGDGFYRDGSFVQHTRFAYTGGYGKDMLKDIANLMYALSGSSWAVTDSRKDNLFKWVYDGVEPLLYKGAMMDMSRGREISRNKFQDHVVGHDVLQTLIRISQFAPLADRLAIRSLVKQEIGADAYRSFYDDASIDMILLARQIMNDAAVVARGELSLNKVFSGMNRVVHDRPGFGFAVSMSSKRILPYESINGENRKAWHTGEGMTYLYNGDLGQFSDDFWPTVDPYRLPGTTAQFETQTQTASGQGGDVAGGATLGEYGVAAMRLAPYAQTLDAKKSWFMFDDEIVALGAGISASDGKVVETTVENRKLNAAGDNAFTVNGTAKSTALGWSETMTGVNWAHLDGNVSGSGIGYYFPSPAALKASRKANTGAWNALNTYVGFNDATPVTRNYLNLWFDHGTNPASAEYAYVLLPNRTAAQVGAYASSPDIAVLENSEDAQGVQEAGLGIKAVQFWKDQPKTVSGITSDKVASVVVKETASEISVSVADPSQLNTGTIQIGLSATAACTIESDPGIVVQQTAPGIQFTVDVNGSAGKSFVVSFKKSGTCGGTQQTTYESENLPFDSSGDPSQIVVSDSAASAGKWRKYASNAVGDYAEHALNVPQAGTYNVSVRGKLSTDRATAQLTVQGIAVGVPVDFYKSGTASFQTIPVGTMSFAAGGPKTFRFTVTGKNGASTDYVLPLDAIILERIGPMPAVSRQEAELLSASSSAGDTVVAVNDGGASGGKMSKLNANAANDYVSYTVNVAAPGTYRIYAKTKKLYGSRHLSALCRRRGARYAGEPIRLRSIVPNGQSRHDQFFLGRQPNLQIPGDGHFGDGVHPRIRSARIGAGVTARRG</sequence>
<evidence type="ECO:0000256" key="2">
    <source>
        <dbReference type="ARBA" id="ARBA00022729"/>
    </source>
</evidence>
<dbReference type="GO" id="GO:0030246">
    <property type="term" value="F:carbohydrate binding"/>
    <property type="evidence" value="ECO:0007669"/>
    <property type="project" value="InterPro"/>
</dbReference>
<dbReference type="InterPro" id="IPR011013">
    <property type="entry name" value="Gal_mutarotase_sf_dom"/>
</dbReference>
<reference evidence="6 7" key="1">
    <citation type="submission" date="2022-10" db="EMBL/GenBank/DDBJ databases">
        <title>Comparative genomic analysis of Cohnella hashimotonis sp. nov., isolated from the International Space Station.</title>
        <authorList>
            <person name="Simpson A."/>
            <person name="Venkateswaran K."/>
        </authorList>
    </citation>
    <scope>NUCLEOTIDE SEQUENCE [LARGE SCALE GENOMIC DNA]</scope>
    <source>
        <strain evidence="6 7">DSM 18997</strain>
    </source>
</reference>
<evidence type="ECO:0000256" key="4">
    <source>
        <dbReference type="PIRSR" id="PIRSR638970-1"/>
    </source>
</evidence>
<dbReference type="InterPro" id="IPR005084">
    <property type="entry name" value="CBM6"/>
</dbReference>
<evidence type="ECO:0000256" key="3">
    <source>
        <dbReference type="ARBA" id="ARBA00023239"/>
    </source>
</evidence>
<dbReference type="Pfam" id="PF02278">
    <property type="entry name" value="Lyase_8"/>
    <property type="match status" value="1"/>
</dbReference>
<organism evidence="6 7">
    <name type="scientific">Cohnella ginsengisoli</name>
    <dbReference type="NCBI Taxonomy" id="425004"/>
    <lineage>
        <taxon>Bacteria</taxon>
        <taxon>Bacillati</taxon>
        <taxon>Bacillota</taxon>
        <taxon>Bacilli</taxon>
        <taxon>Bacillales</taxon>
        <taxon>Paenibacillaceae</taxon>
        <taxon>Cohnella</taxon>
    </lineage>
</organism>
<dbReference type="Proteomes" id="UP001153387">
    <property type="component" value="Unassembled WGS sequence"/>
</dbReference>